<feature type="transmembrane region" description="Helical" evidence="6">
    <location>
        <begin position="163"/>
        <end position="180"/>
    </location>
</feature>
<dbReference type="Gene3D" id="1.10.3720.10">
    <property type="entry name" value="MetI-like"/>
    <property type="match status" value="1"/>
</dbReference>
<dbReference type="GO" id="GO:0055085">
    <property type="term" value="P:transmembrane transport"/>
    <property type="evidence" value="ECO:0007669"/>
    <property type="project" value="InterPro"/>
</dbReference>
<comment type="similarity">
    <text evidence="6">Belongs to the binding-protein-dependent transport system permease family.</text>
</comment>
<dbReference type="Pfam" id="PF00528">
    <property type="entry name" value="BPD_transp_1"/>
    <property type="match status" value="1"/>
</dbReference>
<evidence type="ECO:0000256" key="3">
    <source>
        <dbReference type="ARBA" id="ARBA00022692"/>
    </source>
</evidence>
<feature type="domain" description="ABC transmembrane type-1" evidence="7">
    <location>
        <begin position="200"/>
        <end position="395"/>
    </location>
</feature>
<keyword evidence="4 6" id="KW-1133">Transmembrane helix</keyword>
<dbReference type="PROSITE" id="PS50928">
    <property type="entry name" value="ABC_TM1"/>
    <property type="match status" value="1"/>
</dbReference>
<dbReference type="EMBL" id="FPKU01000003">
    <property type="protein sequence ID" value="SFZ86034.1"/>
    <property type="molecule type" value="Genomic_DNA"/>
</dbReference>
<feature type="transmembrane region" description="Helical" evidence="6">
    <location>
        <begin position="322"/>
        <end position="343"/>
    </location>
</feature>
<feature type="transmembrane region" description="Helical" evidence="6">
    <location>
        <begin position="32"/>
        <end position="54"/>
    </location>
</feature>
<dbReference type="CDD" id="cd06261">
    <property type="entry name" value="TM_PBP2"/>
    <property type="match status" value="1"/>
</dbReference>
<dbReference type="STRING" id="665118.SAMN02983003_3208"/>
<feature type="transmembrane region" description="Helical" evidence="6">
    <location>
        <begin position="99"/>
        <end position="120"/>
    </location>
</feature>
<feature type="transmembrane region" description="Helical" evidence="6">
    <location>
        <begin position="376"/>
        <end position="395"/>
    </location>
</feature>
<evidence type="ECO:0000256" key="6">
    <source>
        <dbReference type="RuleBase" id="RU363032"/>
    </source>
</evidence>
<accession>A0A1K2I0X3</accession>
<dbReference type="GO" id="GO:0031460">
    <property type="term" value="P:glycine betaine transport"/>
    <property type="evidence" value="ECO:0007669"/>
    <property type="project" value="TreeGrafter"/>
</dbReference>
<keyword evidence="3 6" id="KW-0812">Transmembrane</keyword>
<feature type="transmembrane region" description="Helical" evidence="6">
    <location>
        <begin position="275"/>
        <end position="301"/>
    </location>
</feature>
<feature type="transmembrane region" description="Helical" evidence="6">
    <location>
        <begin position="349"/>
        <end position="369"/>
    </location>
</feature>
<keyword evidence="2 6" id="KW-0813">Transport</keyword>
<dbReference type="Proteomes" id="UP000183447">
    <property type="component" value="Unassembled WGS sequence"/>
</dbReference>
<evidence type="ECO:0000313" key="9">
    <source>
        <dbReference type="Proteomes" id="UP000183447"/>
    </source>
</evidence>
<protein>
    <submittedName>
        <fullName evidence="8">Osmoprotectant transport system permease protein</fullName>
    </submittedName>
</protein>
<feature type="transmembrane region" description="Helical" evidence="6">
    <location>
        <begin position="74"/>
        <end position="92"/>
    </location>
</feature>
<evidence type="ECO:0000256" key="5">
    <source>
        <dbReference type="ARBA" id="ARBA00023136"/>
    </source>
</evidence>
<proteinExistence type="inferred from homology"/>
<evidence type="ECO:0000313" key="8">
    <source>
        <dbReference type="EMBL" id="SFZ86034.1"/>
    </source>
</evidence>
<keyword evidence="9" id="KW-1185">Reference proteome</keyword>
<dbReference type="PANTHER" id="PTHR30177:SF30">
    <property type="entry name" value="GLYCINE BETAINE UPTAKE SYSTEM PERMEASE PROTEIN YEHY"/>
    <property type="match status" value="1"/>
</dbReference>
<feature type="transmembrane region" description="Helical" evidence="6">
    <location>
        <begin position="245"/>
        <end position="263"/>
    </location>
</feature>
<evidence type="ECO:0000256" key="4">
    <source>
        <dbReference type="ARBA" id="ARBA00022989"/>
    </source>
</evidence>
<comment type="subcellular location">
    <subcellularLocation>
        <location evidence="1 6">Cell membrane</location>
        <topology evidence="1 6">Multi-pass membrane protein</topology>
    </subcellularLocation>
</comment>
<evidence type="ECO:0000256" key="1">
    <source>
        <dbReference type="ARBA" id="ARBA00004651"/>
    </source>
</evidence>
<dbReference type="GO" id="GO:0005886">
    <property type="term" value="C:plasma membrane"/>
    <property type="evidence" value="ECO:0007669"/>
    <property type="project" value="UniProtKB-SubCell"/>
</dbReference>
<sequence length="410" mass="41891">MAARSQDAMASPPRRTGGGVDFSALLSRFDRLGVIVALIVAAGSLALPFVTFKANRIAPGQPLGISEALAFPEGPVFQAVILAGALVALIRLPSSLRLAAGLLLIAALGLMLGVAATGLMPEGSRVARVSPAAGFWLLVFAFALVAADALARMQLGPMTRLGLLALVALGLGLMLWSGLWDDVSILREYANRGAAFRSEAQTHFALAFGSLGAATLIGVPLGILSYRNRALRTGVLNSLNVVQTIPSIALFGLLIAPLSWVAANIPGASALGVSGIGFAPAMLALFGYSLLPIVANTVAGLEATPEPVRQAARGMGMTRRQILTKVELPLALPVIIAGIRIVLVQNIGLATIAALIGGGGFGVFVFQGIGQTAMDLVLLGAVPTVALAMAAAIVLDAVVDLASPGQARPR</sequence>
<dbReference type="InterPro" id="IPR051204">
    <property type="entry name" value="ABC_transp_perm/SBD"/>
</dbReference>
<feature type="transmembrane region" description="Helical" evidence="6">
    <location>
        <begin position="200"/>
        <end position="224"/>
    </location>
</feature>
<dbReference type="PANTHER" id="PTHR30177">
    <property type="entry name" value="GLYCINE BETAINE/L-PROLINE TRANSPORT SYSTEM PERMEASE PROTEIN PROW"/>
    <property type="match status" value="1"/>
</dbReference>
<dbReference type="AlphaFoldDB" id="A0A1K2I0X3"/>
<dbReference type="InterPro" id="IPR000515">
    <property type="entry name" value="MetI-like"/>
</dbReference>
<evidence type="ECO:0000256" key="2">
    <source>
        <dbReference type="ARBA" id="ARBA00022448"/>
    </source>
</evidence>
<feature type="transmembrane region" description="Helical" evidence="6">
    <location>
        <begin position="132"/>
        <end position="151"/>
    </location>
</feature>
<evidence type="ECO:0000259" key="7">
    <source>
        <dbReference type="PROSITE" id="PS50928"/>
    </source>
</evidence>
<keyword evidence="5 6" id="KW-0472">Membrane</keyword>
<name>A0A1K2I0X3_9HYPH</name>
<gene>
    <name evidence="8" type="ORF">SAMN02983003_3208</name>
</gene>
<dbReference type="InterPro" id="IPR035906">
    <property type="entry name" value="MetI-like_sf"/>
</dbReference>
<dbReference type="SUPFAM" id="SSF161098">
    <property type="entry name" value="MetI-like"/>
    <property type="match status" value="1"/>
</dbReference>
<reference evidence="8 9" key="1">
    <citation type="submission" date="2016-11" db="EMBL/GenBank/DDBJ databases">
        <authorList>
            <person name="Jaros S."/>
            <person name="Januszkiewicz K."/>
            <person name="Wedrychowicz H."/>
        </authorList>
    </citation>
    <scope>NUCLEOTIDE SEQUENCE [LARGE SCALE GENOMIC DNA]</scope>
    <source>
        <strain evidence="8 9">ATCC 23634</strain>
    </source>
</reference>
<organism evidence="8 9">
    <name type="scientific">Devosia enhydra</name>
    <dbReference type="NCBI Taxonomy" id="665118"/>
    <lineage>
        <taxon>Bacteria</taxon>
        <taxon>Pseudomonadati</taxon>
        <taxon>Pseudomonadota</taxon>
        <taxon>Alphaproteobacteria</taxon>
        <taxon>Hyphomicrobiales</taxon>
        <taxon>Devosiaceae</taxon>
        <taxon>Devosia</taxon>
    </lineage>
</organism>